<dbReference type="InterPro" id="IPR038576">
    <property type="entry name" value="Methyltransf_Zn-bd_dom_put_sf"/>
</dbReference>
<dbReference type="InterPro" id="IPR013630">
    <property type="entry name" value="Methyltransf_Zn-bd_dom_put"/>
</dbReference>
<accession>A0A6M9PKP6</accession>
<name>A0A6M9PKP6_9BURK</name>
<gene>
    <name evidence="3" type="ORF">DN92_01645</name>
</gene>
<dbReference type="Pfam" id="PF08421">
    <property type="entry name" value="Methyltransf_13"/>
    <property type="match status" value="1"/>
</dbReference>
<evidence type="ECO:0000259" key="1">
    <source>
        <dbReference type="Pfam" id="PF08421"/>
    </source>
</evidence>
<proteinExistence type="predicted"/>
<evidence type="ECO:0000313" key="3">
    <source>
        <dbReference type="EMBL" id="QKM59848.1"/>
    </source>
</evidence>
<feature type="domain" description="C-methyltransferase" evidence="2">
    <location>
        <begin position="244"/>
        <end position="402"/>
    </location>
</feature>
<organism evidence="3 4">
    <name type="scientific">Polynucleobacter arcticus</name>
    <dbReference type="NCBI Taxonomy" id="1743165"/>
    <lineage>
        <taxon>Bacteria</taxon>
        <taxon>Pseudomonadati</taxon>
        <taxon>Pseudomonadota</taxon>
        <taxon>Betaproteobacteria</taxon>
        <taxon>Burkholderiales</taxon>
        <taxon>Burkholderiaceae</taxon>
        <taxon>Polynucleobacter</taxon>
    </lineage>
</organism>
<reference evidence="3 4" key="1">
    <citation type="submission" date="2018-04" db="EMBL/GenBank/DDBJ databases">
        <title>Polynucleobacter sp. UK-Long2-W17 genome.</title>
        <authorList>
            <person name="Hahn M.W."/>
        </authorList>
    </citation>
    <scope>NUCLEOTIDE SEQUENCE [LARGE SCALE GENOMIC DNA]</scope>
    <source>
        <strain evidence="3 4">UK-Long2-W17</strain>
    </source>
</reference>
<keyword evidence="4" id="KW-1185">Reference proteome</keyword>
<dbReference type="GO" id="GO:0032259">
    <property type="term" value="P:methylation"/>
    <property type="evidence" value="ECO:0007669"/>
    <property type="project" value="UniProtKB-KW"/>
</dbReference>
<dbReference type="Proteomes" id="UP000501090">
    <property type="component" value="Chromosome"/>
</dbReference>
<dbReference type="KEGG" id="pard:DN92_01645"/>
<dbReference type="InterPro" id="IPR013691">
    <property type="entry name" value="MeTrfase_14"/>
</dbReference>
<feature type="domain" description="Methyltransferase putative zinc binding" evidence="1">
    <location>
        <begin position="3"/>
        <end position="64"/>
    </location>
</feature>
<dbReference type="InterPro" id="IPR052356">
    <property type="entry name" value="Thiol_S-MT"/>
</dbReference>
<dbReference type="PANTHER" id="PTHR45036">
    <property type="entry name" value="METHYLTRANSFERASE LIKE 7B"/>
    <property type="match status" value="1"/>
</dbReference>
<dbReference type="InterPro" id="IPR029063">
    <property type="entry name" value="SAM-dependent_MTases_sf"/>
</dbReference>
<dbReference type="Gene3D" id="6.10.250.3100">
    <property type="match status" value="1"/>
</dbReference>
<dbReference type="Pfam" id="PF13489">
    <property type="entry name" value="Methyltransf_23"/>
    <property type="match status" value="1"/>
</dbReference>
<dbReference type="GO" id="GO:0008168">
    <property type="term" value="F:methyltransferase activity"/>
    <property type="evidence" value="ECO:0007669"/>
    <property type="project" value="UniProtKB-KW"/>
</dbReference>
<dbReference type="AlphaFoldDB" id="A0A6M9PKP6"/>
<evidence type="ECO:0000259" key="2">
    <source>
        <dbReference type="Pfam" id="PF08484"/>
    </source>
</evidence>
<dbReference type="RefSeq" id="WP_173959618.1">
    <property type="nucleotide sequence ID" value="NZ_CBCSCC010000006.1"/>
</dbReference>
<dbReference type="Gene3D" id="6.20.50.110">
    <property type="entry name" value="Methyltransferase, zinc-binding domain"/>
    <property type="match status" value="1"/>
</dbReference>
<sequence>MKCRHCLAELTHVFLDLGFAPPSNAYLMKSDLTKPEKYYPLKVMVCDQCWLVQTEDYAQANELFDSEYAYFSSTSTSWLEHAKRYSEKMTQELGLNEKSLVIEVASNDGYLLKNFVANSIPCLGIEPTASTAAAAEALGIPVLREFFGEQLGKQLAKEGRAADLIAGNNVYAHVPDINDFTRGLKAALKLSGTITLEFPHLMRLVEFNQFDTIYHEHFSYLSLYTVAKIFKAAGLRIWNVEELPTHGGSLRIYGCHEFDDRQDLPVVQEILDREKQRGLQDLTIYSAFQSKADVIKNDFLEFLIAQKKLGKKVAAYGAAAKGNTLLNYAGVKPDLLPFVCDAAAAKQNKYMPGSHIPILKPEALSVAHIDYVVILPWNIAKEVIEQNANLSKLGTQFVIAIPAIKVL</sequence>
<dbReference type="SUPFAM" id="SSF53335">
    <property type="entry name" value="S-adenosyl-L-methionine-dependent methyltransferases"/>
    <property type="match status" value="1"/>
</dbReference>
<keyword evidence="3" id="KW-0808">Transferase</keyword>
<dbReference type="Gene3D" id="3.40.50.720">
    <property type="entry name" value="NAD(P)-binding Rossmann-like Domain"/>
    <property type="match status" value="1"/>
</dbReference>
<evidence type="ECO:0000313" key="4">
    <source>
        <dbReference type="Proteomes" id="UP000501090"/>
    </source>
</evidence>
<dbReference type="PANTHER" id="PTHR45036:SF1">
    <property type="entry name" value="METHYLTRANSFERASE LIKE 7A"/>
    <property type="match status" value="1"/>
</dbReference>
<dbReference type="EMBL" id="CP028940">
    <property type="protein sequence ID" value="QKM59848.1"/>
    <property type="molecule type" value="Genomic_DNA"/>
</dbReference>
<keyword evidence="3" id="KW-0489">Methyltransferase</keyword>
<protein>
    <submittedName>
        <fullName evidence="3">SAM-dependent methyltransferase</fullName>
    </submittedName>
</protein>
<dbReference type="Gene3D" id="3.40.50.150">
    <property type="entry name" value="Vaccinia Virus protein VP39"/>
    <property type="match status" value="1"/>
</dbReference>
<dbReference type="Pfam" id="PF08484">
    <property type="entry name" value="Methyltransf_14"/>
    <property type="match status" value="1"/>
</dbReference>